<evidence type="ECO:0000313" key="1">
    <source>
        <dbReference type="EMBL" id="KAH6932169.1"/>
    </source>
</evidence>
<keyword evidence="2" id="KW-1185">Reference proteome</keyword>
<organism evidence="1 2">
    <name type="scientific">Hyalomma asiaticum</name>
    <name type="common">Tick</name>
    <dbReference type="NCBI Taxonomy" id="266040"/>
    <lineage>
        <taxon>Eukaryota</taxon>
        <taxon>Metazoa</taxon>
        <taxon>Ecdysozoa</taxon>
        <taxon>Arthropoda</taxon>
        <taxon>Chelicerata</taxon>
        <taxon>Arachnida</taxon>
        <taxon>Acari</taxon>
        <taxon>Parasitiformes</taxon>
        <taxon>Ixodida</taxon>
        <taxon>Ixodoidea</taxon>
        <taxon>Ixodidae</taxon>
        <taxon>Hyalomminae</taxon>
        <taxon>Hyalomma</taxon>
    </lineage>
</organism>
<evidence type="ECO:0000313" key="2">
    <source>
        <dbReference type="Proteomes" id="UP000821845"/>
    </source>
</evidence>
<accession>A0ACB7SHM1</accession>
<sequence length="59" mass="6050">MTAVASYGALGRGDDADEVTVEAGLTCLPGTSEPDMNCVAEARSQQGKPHTKFRLPGAA</sequence>
<dbReference type="Proteomes" id="UP000821845">
    <property type="component" value="Chromosome 4"/>
</dbReference>
<comment type="caution">
    <text evidence="1">The sequence shown here is derived from an EMBL/GenBank/DDBJ whole genome shotgun (WGS) entry which is preliminary data.</text>
</comment>
<proteinExistence type="predicted"/>
<protein>
    <submittedName>
        <fullName evidence="1">Uncharacterized protein</fullName>
    </submittedName>
</protein>
<dbReference type="EMBL" id="CM023484">
    <property type="protein sequence ID" value="KAH6932169.1"/>
    <property type="molecule type" value="Genomic_DNA"/>
</dbReference>
<name>A0ACB7SHM1_HYAAI</name>
<reference evidence="1" key="1">
    <citation type="submission" date="2020-05" db="EMBL/GenBank/DDBJ databases">
        <title>Large-scale comparative analyses of tick genomes elucidate their genetic diversity and vector capacities.</title>
        <authorList>
            <person name="Jia N."/>
            <person name="Wang J."/>
            <person name="Shi W."/>
            <person name="Du L."/>
            <person name="Sun Y."/>
            <person name="Zhan W."/>
            <person name="Jiang J."/>
            <person name="Wang Q."/>
            <person name="Zhang B."/>
            <person name="Ji P."/>
            <person name="Sakyi L.B."/>
            <person name="Cui X."/>
            <person name="Yuan T."/>
            <person name="Jiang B."/>
            <person name="Yang W."/>
            <person name="Lam T.T.-Y."/>
            <person name="Chang Q."/>
            <person name="Ding S."/>
            <person name="Wang X."/>
            <person name="Zhu J."/>
            <person name="Ruan X."/>
            <person name="Zhao L."/>
            <person name="Wei J."/>
            <person name="Que T."/>
            <person name="Du C."/>
            <person name="Cheng J."/>
            <person name="Dai P."/>
            <person name="Han X."/>
            <person name="Huang E."/>
            <person name="Gao Y."/>
            <person name="Liu J."/>
            <person name="Shao H."/>
            <person name="Ye R."/>
            <person name="Li L."/>
            <person name="Wei W."/>
            <person name="Wang X."/>
            <person name="Wang C."/>
            <person name="Yang T."/>
            <person name="Huo Q."/>
            <person name="Li W."/>
            <person name="Guo W."/>
            <person name="Chen H."/>
            <person name="Zhou L."/>
            <person name="Ni X."/>
            <person name="Tian J."/>
            <person name="Zhou Y."/>
            <person name="Sheng Y."/>
            <person name="Liu T."/>
            <person name="Pan Y."/>
            <person name="Xia L."/>
            <person name="Li J."/>
            <person name="Zhao F."/>
            <person name="Cao W."/>
        </authorList>
    </citation>
    <scope>NUCLEOTIDE SEQUENCE</scope>
    <source>
        <strain evidence="1">Hyas-2018</strain>
    </source>
</reference>
<gene>
    <name evidence="1" type="ORF">HPB50_003308</name>
</gene>